<gene>
    <name evidence="12" type="ORF">J416_11552</name>
</gene>
<keyword evidence="5 9" id="KW-0547">Nucleotide-binding</keyword>
<keyword evidence="4" id="KW-0677">Repeat</keyword>
<keyword evidence="13" id="KW-1185">Reference proteome</keyword>
<feature type="domain" description="FtsK" evidence="11">
    <location>
        <begin position="997"/>
        <end position="1183"/>
    </location>
</feature>
<dbReference type="PANTHER" id="PTHR22683">
    <property type="entry name" value="SPORULATION PROTEIN RELATED"/>
    <property type="match status" value="1"/>
</dbReference>
<feature type="transmembrane region" description="Helical" evidence="10">
    <location>
        <begin position="255"/>
        <end position="276"/>
    </location>
</feature>
<dbReference type="OrthoDB" id="9807790at2"/>
<comment type="subcellular location">
    <subcellularLocation>
        <location evidence="1">Cell membrane</location>
        <topology evidence="1">Multi-pass membrane protein</topology>
    </subcellularLocation>
</comment>
<dbReference type="GO" id="GO:0005886">
    <property type="term" value="C:plasma membrane"/>
    <property type="evidence" value="ECO:0007669"/>
    <property type="project" value="UniProtKB-SubCell"/>
</dbReference>
<protein>
    <recommendedName>
        <fullName evidence="11">FtsK domain-containing protein</fullName>
    </recommendedName>
</protein>
<proteinExistence type="predicted"/>
<comment type="caution">
    <text evidence="12">The sequence shown here is derived from an EMBL/GenBank/DDBJ whole genome shotgun (WGS) entry which is preliminary data.</text>
</comment>
<accession>N4WP91</accession>
<dbReference type="PATRIC" id="fig|1308866.3.peg.2334"/>
<dbReference type="NCBIfam" id="TIGR03928">
    <property type="entry name" value="T7_EssCb_Firm"/>
    <property type="match status" value="1"/>
</dbReference>
<dbReference type="InterPro" id="IPR002543">
    <property type="entry name" value="FtsK_dom"/>
</dbReference>
<keyword evidence="6 9" id="KW-0067">ATP-binding</keyword>
<evidence type="ECO:0000256" key="6">
    <source>
        <dbReference type="ARBA" id="ARBA00022840"/>
    </source>
</evidence>
<dbReference type="InterPro" id="IPR027417">
    <property type="entry name" value="P-loop_NTPase"/>
</dbReference>
<name>N4WP91_9BACI</name>
<dbReference type="Gene3D" id="3.40.50.300">
    <property type="entry name" value="P-loop containing nucleotide triphosphate hydrolases"/>
    <property type="match status" value="2"/>
</dbReference>
<evidence type="ECO:0000256" key="1">
    <source>
        <dbReference type="ARBA" id="ARBA00004651"/>
    </source>
</evidence>
<evidence type="ECO:0000313" key="13">
    <source>
        <dbReference type="Proteomes" id="UP000012283"/>
    </source>
</evidence>
<dbReference type="Proteomes" id="UP000012283">
    <property type="component" value="Unassembled WGS sequence"/>
</dbReference>
<evidence type="ECO:0000256" key="7">
    <source>
        <dbReference type="ARBA" id="ARBA00022989"/>
    </source>
</evidence>
<keyword evidence="7 10" id="KW-1133">Transmembrane helix</keyword>
<feature type="domain" description="FtsK" evidence="11">
    <location>
        <begin position="651"/>
        <end position="845"/>
    </location>
</feature>
<dbReference type="InterPro" id="IPR022206">
    <property type="entry name" value="Firmicutes_EssC_N"/>
</dbReference>
<dbReference type="PROSITE" id="PS50901">
    <property type="entry name" value="FTSK"/>
    <property type="match status" value="2"/>
</dbReference>
<feature type="binding site" evidence="9">
    <location>
        <begin position="671"/>
        <end position="678"/>
    </location>
    <ligand>
        <name>ATP</name>
        <dbReference type="ChEBI" id="CHEBI:30616"/>
    </ligand>
</feature>
<evidence type="ECO:0000259" key="11">
    <source>
        <dbReference type="PROSITE" id="PS50901"/>
    </source>
</evidence>
<feature type="transmembrane region" description="Helical" evidence="10">
    <location>
        <begin position="230"/>
        <end position="250"/>
    </location>
</feature>
<evidence type="ECO:0000256" key="8">
    <source>
        <dbReference type="ARBA" id="ARBA00023136"/>
    </source>
</evidence>
<evidence type="ECO:0000256" key="5">
    <source>
        <dbReference type="ARBA" id="ARBA00022741"/>
    </source>
</evidence>
<evidence type="ECO:0000256" key="9">
    <source>
        <dbReference type="PROSITE-ProRule" id="PRU00289"/>
    </source>
</evidence>
<dbReference type="InterPro" id="IPR023839">
    <property type="entry name" value="Firmicutes_EssC_C"/>
</dbReference>
<keyword evidence="8 10" id="KW-0472">Membrane</keyword>
<sequence>MGQNTLVVVYRNRLHKTELPVDSPKDISIGNQWSDTMTFVSIPRSIYVRWCDGVCMIEDHPLEKKKQYVLDNGESLYFYLVDNEEVHQYDIAGKDYITCGTHDYDYLQFEEVDVDIALFRLNDRDGFWLEVYGGDVFHNLAHTDGDHPIVSGDQLFFDGVQIKVHDHDIQVISSGKKVTSKLVSLIEFEEVFTPEYPDYHRSPRIIYREPEEKRTIAKPSSKPSKPSEQLARTIVPPLVMIVALVIISLIQPRGIYIIVMLAMTVTTIIFSVMSYVKSVKKYNADMKHRDQTYREYLQRKTKELHHATEEQRHALEYHYPDIETIRQKVLGVNARIYEQTMYHHDFLYFRAGLGDVDTSFEIEFREEEFTQEEDELVDSARALRDQFQGLTNVPIVTSLTKGPVGYIGQRELVLEQLQLLVMQLSMFHSYHDVQFINIFPEDEHDDWAWMRWLPHASLQDLNVRGFVYHERSRDQVLHSMYQVLKERKHILEEKADSNEKTLFTPHYVILITDEKLILDHIIMEFFNEDPSELGVSLVFVQDVMQSLPEHVKTVIDIRDKKNGNIILEQEELVNRKFIPDHFPAGFQKEDISRGLAPLNHLQSLKNSIPESVTFLEMYGVEKVEELRIGERWSLNETYKTMAVPLGLRGIDDIVQLNLHEKAHGPHGLVAGTTGSGKSEIIQSYILSLAVNFHPYEVAFLLIDYKGGGMANLFRHMPHLLGTITNLDRTQSMRALASIKAELKKRQRLFGEHNVNHINQYQKLYKQGEASEPMPHLFLISDEFAELKSEQPDFMQELVSTARIGRSLGIHLILATQKPSGVVNDQIWSNSKFKLALKVQNESDSNEVLKTPDAAEITLPGRSYLQVGNNEIYELFQSAWSGADYVPDKDENEYIDTTIYAINDLGQYDILTEDLSGLDKREEVESVPTELDAVIDYIHEYTEARQIDPLPRPWLPPLPERIFASDVHPVDFKKAWNEPKKPLEATIGMLDQPELQSQEPFSLNVTKDGHIAVFSSPGYGKSTFLQSLVIDLVYQHNPEHLHVYLLDFGTNGLLPLKNLPHVADTILLDETEKVGKWMRLLTSTISDRKRKLSAYGVADIEMYEKASGETVPNLFITIDNYDSVKEADFGDEFEKVITQIAREGASIGIHLAISAGRQNAMRMPLLSNIKRQLSLYLIDEVEVRTIVGKTDLEIEELPGRGIVKLDEPTLFQATIPAEGEEALDVIDEIQEIAKEMEAFWDGDLPEAIPMMPEGAIDFETFRQKKKTKILVEQGQLPLGLDFEDVAPLGFDSTKDPFLIAVSDRRDGLDKMTRALAQSLTLLQEPYQTMIIDTADKSLAYVGEEMNAYISDAEGIAGVKRNIVDEIKNRSNGDHNGVKWMILIKDLKDFVEKSLLLEEDVTTLFEQGPTVDVHFIICGDYGYIGTSFEQPAKVARNLANVGLFSMRLGDQDIFSQPFIRKETYPNTYECYYAMDHDHVKIKVPR</sequence>
<organism evidence="12 13">
    <name type="scientific">Gracilibacillus halophilus YIM-C55.5</name>
    <dbReference type="NCBI Taxonomy" id="1308866"/>
    <lineage>
        <taxon>Bacteria</taxon>
        <taxon>Bacillati</taxon>
        <taxon>Bacillota</taxon>
        <taxon>Bacilli</taxon>
        <taxon>Bacillales</taxon>
        <taxon>Bacillaceae</taxon>
        <taxon>Gracilibacillus</taxon>
    </lineage>
</organism>
<evidence type="ECO:0000256" key="10">
    <source>
        <dbReference type="SAM" id="Phobius"/>
    </source>
</evidence>
<evidence type="ECO:0000256" key="4">
    <source>
        <dbReference type="ARBA" id="ARBA00022737"/>
    </source>
</evidence>
<evidence type="ECO:0000256" key="2">
    <source>
        <dbReference type="ARBA" id="ARBA00022475"/>
    </source>
</evidence>
<dbReference type="CDD" id="cd01127">
    <property type="entry name" value="TrwB_TraG_TraD_VirD4"/>
    <property type="match status" value="1"/>
</dbReference>
<feature type="binding site" evidence="9">
    <location>
        <begin position="1014"/>
        <end position="1021"/>
    </location>
    <ligand>
        <name>ATP</name>
        <dbReference type="ChEBI" id="CHEBI:30616"/>
    </ligand>
</feature>
<keyword evidence="2" id="KW-1003">Cell membrane</keyword>
<dbReference type="SUPFAM" id="SSF52540">
    <property type="entry name" value="P-loop containing nucleoside triphosphate hydrolases"/>
    <property type="match status" value="2"/>
</dbReference>
<dbReference type="RefSeq" id="WP_003471288.1">
    <property type="nucleotide sequence ID" value="NZ_APML01000050.1"/>
</dbReference>
<dbReference type="Pfam" id="PF12538">
    <property type="entry name" value="FtsK_SpoIIIE_N"/>
    <property type="match status" value="1"/>
</dbReference>
<dbReference type="STRING" id="1308866.J416_11552"/>
<dbReference type="EMBL" id="APML01000050">
    <property type="protein sequence ID" value="ENH96305.1"/>
    <property type="molecule type" value="Genomic_DNA"/>
</dbReference>
<evidence type="ECO:0000313" key="12">
    <source>
        <dbReference type="EMBL" id="ENH96305.1"/>
    </source>
</evidence>
<dbReference type="GO" id="GO:0005524">
    <property type="term" value="F:ATP binding"/>
    <property type="evidence" value="ECO:0007669"/>
    <property type="project" value="UniProtKB-UniRule"/>
</dbReference>
<evidence type="ECO:0000256" key="3">
    <source>
        <dbReference type="ARBA" id="ARBA00022692"/>
    </source>
</evidence>
<dbReference type="Pfam" id="PF01580">
    <property type="entry name" value="FtsK_SpoIIIE"/>
    <property type="match status" value="2"/>
</dbReference>
<dbReference type="GO" id="GO:0003677">
    <property type="term" value="F:DNA binding"/>
    <property type="evidence" value="ECO:0007669"/>
    <property type="project" value="InterPro"/>
</dbReference>
<dbReference type="PANTHER" id="PTHR22683:SF1">
    <property type="entry name" value="TYPE VII SECRETION SYSTEM PROTEIN ESSC"/>
    <property type="match status" value="1"/>
</dbReference>
<dbReference type="eggNOG" id="COG1674">
    <property type="taxonomic scope" value="Bacteria"/>
</dbReference>
<dbReference type="InterPro" id="IPR050206">
    <property type="entry name" value="FtsK/SpoIIIE/SftA"/>
</dbReference>
<keyword evidence="3 10" id="KW-0812">Transmembrane</keyword>
<reference evidence="12 13" key="1">
    <citation type="submission" date="2013-03" db="EMBL/GenBank/DDBJ databases">
        <title>Draft genome sequence of Gracibacillus halophilus YIM-C55.5, a moderately halophilic and thermophilic organism from the Xiaochaidamu salt lake.</title>
        <authorList>
            <person name="Sugumar T."/>
            <person name="Polireddy D.R."/>
            <person name="Antony A."/>
            <person name="Madhava Y.R."/>
            <person name="Sivakumar N."/>
        </authorList>
    </citation>
    <scope>NUCLEOTIDE SEQUENCE [LARGE SCALE GENOMIC DNA]</scope>
    <source>
        <strain evidence="12 13">YIM-C55.5</strain>
    </source>
</reference>